<keyword evidence="3" id="KW-0378">Hydrolase</keyword>
<reference evidence="5" key="2">
    <citation type="submission" date="2022-06" db="UniProtKB">
        <authorList>
            <consortium name="EnsemblMetazoa"/>
        </authorList>
    </citation>
    <scope>IDENTIFICATION</scope>
    <source>
        <strain evidence="5">PS312</strain>
    </source>
</reference>
<dbReference type="OrthoDB" id="421951at2759"/>
<sequence>MGLLELNRAGCSKDIQPSEDDGANARKCTEFMTAAEIGPMLRPGDLLEFKRFFALGKLKKRFYTHWGVYVGKPEGKHIVAHMFITAEGITTAFTIIAGNLEGAEVRLDTLEEVCTDLCRINNLDDRKFKKMDTNSIFRRAIDSLGQHNYNLIYDNCEHFAKWCRYDKHTSNQVRIRDPMATRCQSHTQILLEIRENHLASWKNARYHFATVMVKELREKLNTSLQQAFQHLISLYGFNICLVGRL</sequence>
<keyword evidence="4" id="KW-0443">Lipid metabolism</keyword>
<dbReference type="Pfam" id="PF04970">
    <property type="entry name" value="LRAT"/>
    <property type="match status" value="1"/>
</dbReference>
<organism evidence="5 6">
    <name type="scientific">Pristionchus pacificus</name>
    <name type="common">Parasitic nematode worm</name>
    <dbReference type="NCBI Taxonomy" id="54126"/>
    <lineage>
        <taxon>Eukaryota</taxon>
        <taxon>Metazoa</taxon>
        <taxon>Ecdysozoa</taxon>
        <taxon>Nematoda</taxon>
        <taxon>Chromadorea</taxon>
        <taxon>Rhabditida</taxon>
        <taxon>Rhabditina</taxon>
        <taxon>Diplogasteromorpha</taxon>
        <taxon>Diplogasteroidea</taxon>
        <taxon>Neodiplogasteridae</taxon>
        <taxon>Pristionchus</taxon>
    </lineage>
</organism>
<dbReference type="GO" id="GO:0070292">
    <property type="term" value="P:N-acylphosphatidylethanolamine metabolic process"/>
    <property type="evidence" value="ECO:0000318"/>
    <property type="project" value="GO_Central"/>
</dbReference>
<accession>A0A8R1UC68</accession>
<keyword evidence="6" id="KW-1185">Reference proteome</keyword>
<proteinExistence type="inferred from homology"/>
<gene>
    <name evidence="5" type="primary">WBGene00107957</name>
</gene>
<reference evidence="6" key="1">
    <citation type="journal article" date="2008" name="Nat. Genet.">
        <title>The Pristionchus pacificus genome provides a unique perspective on nematode lifestyle and parasitism.</title>
        <authorList>
            <person name="Dieterich C."/>
            <person name="Clifton S.W."/>
            <person name="Schuster L.N."/>
            <person name="Chinwalla A."/>
            <person name="Delehaunty K."/>
            <person name="Dinkelacker I."/>
            <person name="Fulton L."/>
            <person name="Fulton R."/>
            <person name="Godfrey J."/>
            <person name="Minx P."/>
            <person name="Mitreva M."/>
            <person name="Roeseler W."/>
            <person name="Tian H."/>
            <person name="Witte H."/>
            <person name="Yang S.P."/>
            <person name="Wilson R.K."/>
            <person name="Sommer R.J."/>
        </authorList>
    </citation>
    <scope>NUCLEOTIDE SEQUENCE [LARGE SCALE GENOMIC DNA]</scope>
    <source>
        <strain evidence="6">PS312</strain>
    </source>
</reference>
<evidence type="ECO:0000313" key="6">
    <source>
        <dbReference type="Proteomes" id="UP000005239"/>
    </source>
</evidence>
<dbReference type="GO" id="GO:0016410">
    <property type="term" value="F:N-acyltransferase activity"/>
    <property type="evidence" value="ECO:0000318"/>
    <property type="project" value="GO_Central"/>
</dbReference>
<evidence type="ECO:0000256" key="2">
    <source>
        <dbReference type="ARBA" id="ARBA00022679"/>
    </source>
</evidence>
<dbReference type="Proteomes" id="UP000005239">
    <property type="component" value="Unassembled WGS sequence"/>
</dbReference>
<comment type="similarity">
    <text evidence="1">Belongs to the H-rev107 family.</text>
</comment>
<dbReference type="InterPro" id="IPR007053">
    <property type="entry name" value="LRAT_dom"/>
</dbReference>
<dbReference type="AlphaFoldDB" id="A0A2A6CYQ1"/>
<accession>A0A2A6CYQ1</accession>
<keyword evidence="2" id="KW-0808">Transferase</keyword>
<dbReference type="GO" id="GO:0008970">
    <property type="term" value="F:phospholipase A1 activity"/>
    <property type="evidence" value="ECO:0000318"/>
    <property type="project" value="GO_Central"/>
</dbReference>
<dbReference type="GO" id="GO:0005737">
    <property type="term" value="C:cytoplasm"/>
    <property type="evidence" value="ECO:0000318"/>
    <property type="project" value="GO_Central"/>
</dbReference>
<dbReference type="PANTHER" id="PTHR13943">
    <property type="entry name" value="HRAS-LIKE SUPPRESSOR - RELATED"/>
    <property type="match status" value="1"/>
</dbReference>
<dbReference type="PROSITE" id="PS51934">
    <property type="entry name" value="LRAT"/>
    <property type="match status" value="1"/>
</dbReference>
<dbReference type="InterPro" id="IPR051496">
    <property type="entry name" value="H-rev107_PLA/AT"/>
</dbReference>
<dbReference type="Gene3D" id="3.90.1720.10">
    <property type="entry name" value="endopeptidase domain like (from Nostoc punctiforme)"/>
    <property type="match status" value="1"/>
</dbReference>
<protein>
    <submittedName>
        <fullName evidence="5">LRAT domain-containing protein</fullName>
    </submittedName>
</protein>
<evidence type="ECO:0000256" key="1">
    <source>
        <dbReference type="ARBA" id="ARBA00007824"/>
    </source>
</evidence>
<evidence type="ECO:0000256" key="3">
    <source>
        <dbReference type="ARBA" id="ARBA00022801"/>
    </source>
</evidence>
<evidence type="ECO:0000313" key="5">
    <source>
        <dbReference type="EnsemblMetazoa" id="PPA18403.1"/>
    </source>
</evidence>
<dbReference type="GO" id="GO:0004623">
    <property type="term" value="F:phospholipase A2 activity"/>
    <property type="evidence" value="ECO:0000318"/>
    <property type="project" value="GO_Central"/>
</dbReference>
<evidence type="ECO:0000256" key="4">
    <source>
        <dbReference type="ARBA" id="ARBA00023098"/>
    </source>
</evidence>
<name>A0A2A6CYQ1_PRIPA</name>
<dbReference type="PANTHER" id="PTHR13943:SF77">
    <property type="entry name" value="LRAT DOMAIN-CONTAINING PROTEIN"/>
    <property type="match status" value="1"/>
</dbReference>
<dbReference type="EnsemblMetazoa" id="PPA18403.1">
    <property type="protein sequence ID" value="PPA18403.1"/>
    <property type="gene ID" value="WBGene00107957"/>
</dbReference>